<dbReference type="EMBL" id="BMAC01000251">
    <property type="protein sequence ID" value="GFP91690.1"/>
    <property type="molecule type" value="Genomic_DNA"/>
</dbReference>
<dbReference type="OrthoDB" id="1922221at2759"/>
<dbReference type="SUPFAM" id="SSF74788">
    <property type="entry name" value="Cullin repeat-like"/>
    <property type="match status" value="1"/>
</dbReference>
<accession>A0A830BW59</accession>
<gene>
    <name evidence="5" type="ORF">PHJA_001313000</name>
</gene>
<sequence length="561" mass="64653">MGSSLSHQSAVDTISQWRAKPSHELIFDSGRRDVRDYFESVDRLHHQSSSNLKGFNNELISIAMARLKHEFNAVLRRQSDHQPGPISTTESSFTTDSTAYLLRYEEYPAFEPPSRDVIDYLINIAQRMSSNGNLEECVEIYKGVRKGFLQAHLKRLRFDELTLGLNPKRYVWDELRLKMELWVQVCKICVKFLFEREKELCDQIFQGLNNNLAKDECFLGTVQEFAMPLFNFVEAISLSNHSYERMENILGVYSSFMWVLPHANALFDCELGDGVGTKCAGILSKIEDDVVRLLYDFEKTVLHESSNYPDDRGAVHRSTVYAMDQIANIVKNKDLLANLIKSAPSLNFGDTIVRQADLGDTNGRSFLDQHLILIIVVLQMNLKTKCQNYQNATLGQLFLMNNIRYIMKKVNEGPNGLREMIGESYLRKLDESFRFAMETFRGSTCRKFLTFFDDNGIYVMGCFTKSRLSKKAVKRRVKDFNAAYEEFGRLHTLWTVPDLELRDEVRVALHRDLVPAYEEFLEKLRSNPVINLLLENNIKYSAEDFEALILENLFADTEVTA</sequence>
<dbReference type="InterPro" id="IPR016159">
    <property type="entry name" value="Cullin_repeat-like_dom_sf"/>
</dbReference>
<evidence type="ECO:0000256" key="3">
    <source>
        <dbReference type="RuleBase" id="RU365026"/>
    </source>
</evidence>
<comment type="caution">
    <text evidence="5">The sequence shown here is derived from an EMBL/GenBank/DDBJ whole genome shotgun (WGS) entry which is preliminary data.</text>
</comment>
<feature type="domain" description="Exocyst complex subunit Exo70 C-terminal" evidence="4">
    <location>
        <begin position="182"/>
        <end position="550"/>
    </location>
</feature>
<dbReference type="AlphaFoldDB" id="A0A830BW59"/>
<dbReference type="PANTHER" id="PTHR12542">
    <property type="entry name" value="EXOCYST COMPLEX PROTEIN EXO70"/>
    <property type="match status" value="1"/>
</dbReference>
<keyword evidence="3" id="KW-0653">Protein transport</keyword>
<evidence type="ECO:0000313" key="5">
    <source>
        <dbReference type="EMBL" id="GFP91690.1"/>
    </source>
</evidence>
<proteinExistence type="inferred from homology"/>
<comment type="similarity">
    <text evidence="1 3">Belongs to the EXO70 family.</text>
</comment>
<protein>
    <recommendedName>
        <fullName evidence="3">Exocyst subunit Exo70 family protein</fullName>
    </recommendedName>
</protein>
<dbReference type="Pfam" id="PF03081">
    <property type="entry name" value="Exo70_C"/>
    <property type="match status" value="1"/>
</dbReference>
<keyword evidence="3" id="KW-0268">Exocytosis</keyword>
<dbReference type="GO" id="GO:0005546">
    <property type="term" value="F:phosphatidylinositol-4,5-bisphosphate binding"/>
    <property type="evidence" value="ECO:0007669"/>
    <property type="project" value="InterPro"/>
</dbReference>
<evidence type="ECO:0000313" key="6">
    <source>
        <dbReference type="Proteomes" id="UP000653305"/>
    </source>
</evidence>
<dbReference type="GO" id="GO:0006887">
    <property type="term" value="P:exocytosis"/>
    <property type="evidence" value="ECO:0007669"/>
    <property type="project" value="UniProtKB-KW"/>
</dbReference>
<dbReference type="PANTHER" id="PTHR12542:SF7">
    <property type="entry name" value="EXOCYST SUBUNIT EXO70 FAMILY PROTEIN"/>
    <property type="match status" value="1"/>
</dbReference>
<reference evidence="5" key="1">
    <citation type="submission" date="2020-07" db="EMBL/GenBank/DDBJ databases">
        <title>Ethylene signaling mediates host invasion by parasitic plants.</title>
        <authorList>
            <person name="Yoshida S."/>
        </authorList>
    </citation>
    <scope>NUCLEOTIDE SEQUENCE</scope>
    <source>
        <strain evidence="5">Okayama</strain>
    </source>
</reference>
<keyword evidence="2 3" id="KW-0813">Transport</keyword>
<organism evidence="5 6">
    <name type="scientific">Phtheirospermum japonicum</name>
    <dbReference type="NCBI Taxonomy" id="374723"/>
    <lineage>
        <taxon>Eukaryota</taxon>
        <taxon>Viridiplantae</taxon>
        <taxon>Streptophyta</taxon>
        <taxon>Embryophyta</taxon>
        <taxon>Tracheophyta</taxon>
        <taxon>Spermatophyta</taxon>
        <taxon>Magnoliopsida</taxon>
        <taxon>eudicotyledons</taxon>
        <taxon>Gunneridae</taxon>
        <taxon>Pentapetalae</taxon>
        <taxon>asterids</taxon>
        <taxon>lamiids</taxon>
        <taxon>Lamiales</taxon>
        <taxon>Orobanchaceae</taxon>
        <taxon>Orobanchaceae incertae sedis</taxon>
        <taxon>Phtheirospermum</taxon>
    </lineage>
</organism>
<comment type="function">
    <text evidence="3">Component of the exocyst complex.</text>
</comment>
<dbReference type="Pfam" id="PF20669">
    <property type="entry name" value="Exo70_N"/>
    <property type="match status" value="1"/>
</dbReference>
<evidence type="ECO:0000256" key="2">
    <source>
        <dbReference type="ARBA" id="ARBA00022448"/>
    </source>
</evidence>
<dbReference type="InterPro" id="IPR046364">
    <property type="entry name" value="Exo70_C"/>
</dbReference>
<dbReference type="InterPro" id="IPR004140">
    <property type="entry name" value="Exo70"/>
</dbReference>
<dbReference type="GO" id="GO:0000145">
    <property type="term" value="C:exocyst"/>
    <property type="evidence" value="ECO:0007669"/>
    <property type="project" value="InterPro"/>
</dbReference>
<evidence type="ECO:0000256" key="1">
    <source>
        <dbReference type="ARBA" id="ARBA00006756"/>
    </source>
</evidence>
<evidence type="ECO:0000259" key="4">
    <source>
        <dbReference type="Pfam" id="PF03081"/>
    </source>
</evidence>
<dbReference type="GO" id="GO:0015031">
    <property type="term" value="P:protein transport"/>
    <property type="evidence" value="ECO:0007669"/>
    <property type="project" value="UniProtKB-KW"/>
</dbReference>
<name>A0A830BW59_9LAMI</name>
<dbReference type="Proteomes" id="UP000653305">
    <property type="component" value="Unassembled WGS sequence"/>
</dbReference>
<keyword evidence="6" id="KW-1185">Reference proteome</keyword>
<dbReference type="Gene3D" id="1.20.1280.170">
    <property type="entry name" value="Exocyst complex component Exo70"/>
    <property type="match status" value="1"/>
</dbReference>